<sequence length="208" mass="20197">MGAAVFVVLALIVGIVGFSGGFAGDDEPTGAALPAGTPSAPSSASPSGSAGATATATPSGSAAAGSWTSPTPSAGSSSSASPPAAAGAAATPTTPATPTASATPSRPTPTPTPTKKPASAAPTPAPGLVLTATGTCWYRIRGDGKILGEGTLRKGQVRRYDGAREYDIILGNAGGVRYSVAGSAPRYRGDFGTPLRFTVVDRRQPAAG</sequence>
<feature type="compositionally biased region" description="Low complexity" evidence="1">
    <location>
        <begin position="29"/>
        <end position="105"/>
    </location>
</feature>
<dbReference type="Pfam" id="PF13464">
    <property type="entry name" value="RodZ_C"/>
    <property type="match status" value="1"/>
</dbReference>
<dbReference type="EMBL" id="JAANNP010000001">
    <property type="protein sequence ID" value="NHC12426.1"/>
    <property type="molecule type" value="Genomic_DNA"/>
</dbReference>
<keyword evidence="4" id="KW-1185">Reference proteome</keyword>
<dbReference type="InterPro" id="IPR025194">
    <property type="entry name" value="RodZ-like_C"/>
</dbReference>
<evidence type="ECO:0000256" key="1">
    <source>
        <dbReference type="SAM" id="MobiDB-lite"/>
    </source>
</evidence>
<dbReference type="PANTHER" id="PTHR34475:SF1">
    <property type="entry name" value="CYTOSKELETON PROTEIN RODZ"/>
    <property type="match status" value="1"/>
</dbReference>
<feature type="domain" description="Cytoskeleton protein RodZ-like C-terminal" evidence="2">
    <location>
        <begin position="129"/>
        <end position="187"/>
    </location>
</feature>
<organism evidence="3 4">
    <name type="scientific">Motilibacter deserti</name>
    <dbReference type="NCBI Taxonomy" id="2714956"/>
    <lineage>
        <taxon>Bacteria</taxon>
        <taxon>Bacillati</taxon>
        <taxon>Actinomycetota</taxon>
        <taxon>Actinomycetes</taxon>
        <taxon>Motilibacterales</taxon>
        <taxon>Motilibacteraceae</taxon>
        <taxon>Motilibacter</taxon>
    </lineage>
</organism>
<dbReference type="Proteomes" id="UP000800981">
    <property type="component" value="Unassembled WGS sequence"/>
</dbReference>
<feature type="region of interest" description="Disordered" evidence="1">
    <location>
        <begin position="29"/>
        <end position="126"/>
    </location>
</feature>
<name>A0ABX0GQM4_9ACTN</name>
<evidence type="ECO:0000313" key="4">
    <source>
        <dbReference type="Proteomes" id="UP000800981"/>
    </source>
</evidence>
<dbReference type="PANTHER" id="PTHR34475">
    <property type="match status" value="1"/>
</dbReference>
<gene>
    <name evidence="3" type="ORF">G9H71_01340</name>
</gene>
<dbReference type="RefSeq" id="WP_166276679.1">
    <property type="nucleotide sequence ID" value="NZ_JAANNP010000001.1"/>
</dbReference>
<comment type="caution">
    <text evidence="3">The sequence shown here is derived from an EMBL/GenBank/DDBJ whole genome shotgun (WGS) entry which is preliminary data.</text>
</comment>
<evidence type="ECO:0000313" key="3">
    <source>
        <dbReference type="EMBL" id="NHC12426.1"/>
    </source>
</evidence>
<proteinExistence type="predicted"/>
<dbReference type="InterPro" id="IPR050400">
    <property type="entry name" value="Bact_Cytoskel_RodZ"/>
</dbReference>
<evidence type="ECO:0000259" key="2">
    <source>
        <dbReference type="Pfam" id="PF13464"/>
    </source>
</evidence>
<reference evidence="3 4" key="1">
    <citation type="submission" date="2020-03" db="EMBL/GenBank/DDBJ databases">
        <title>Two novel Motilibacter sp.</title>
        <authorList>
            <person name="Liu S."/>
        </authorList>
    </citation>
    <scope>NUCLEOTIDE SEQUENCE [LARGE SCALE GENOMIC DNA]</scope>
    <source>
        <strain evidence="3 4">E257</strain>
    </source>
</reference>
<accession>A0ABX0GQM4</accession>
<protein>
    <submittedName>
        <fullName evidence="3">DUF4115 domain-containing protein</fullName>
    </submittedName>
</protein>